<organism evidence="14">
    <name type="scientific">Pterocladia lucida</name>
    <name type="common">Red seaweed</name>
    <name type="synonym">Fucus lucidus</name>
    <dbReference type="NCBI Taxonomy" id="31408"/>
    <lineage>
        <taxon>Eukaryota</taxon>
        <taxon>Rhodophyta</taxon>
        <taxon>Florideophyceae</taxon>
        <taxon>Rhodymeniophycidae</taxon>
        <taxon>Gelidiales</taxon>
        <taxon>Pterocladiaceae</taxon>
        <taxon>Pterocladia</taxon>
    </lineage>
</organism>
<evidence type="ECO:0000256" key="4">
    <source>
        <dbReference type="ARBA" id="ARBA00011270"/>
    </source>
</evidence>
<protein>
    <recommendedName>
        <fullName evidence="12">Tryptophan synthase alpha chain</fullName>
        <ecNumber evidence="12">4.2.1.20</ecNumber>
    </recommendedName>
</protein>
<accession>A0A6M3WW86</accession>
<dbReference type="NCBIfam" id="TIGR00262">
    <property type="entry name" value="trpA"/>
    <property type="match status" value="1"/>
</dbReference>
<dbReference type="AlphaFoldDB" id="A0A6M3WW86"/>
<comment type="subcellular location">
    <subcellularLocation>
        <location evidence="2 12">Plastid</location>
        <location evidence="2 12">Chloroplast</location>
    </subcellularLocation>
</comment>
<dbReference type="InterPro" id="IPR018204">
    <property type="entry name" value="Trp_synthase_alpha_AS"/>
</dbReference>
<dbReference type="GO" id="GO:0004834">
    <property type="term" value="F:tryptophan synthase activity"/>
    <property type="evidence" value="ECO:0007669"/>
    <property type="project" value="UniProtKB-UniRule"/>
</dbReference>
<evidence type="ECO:0000256" key="7">
    <source>
        <dbReference type="ARBA" id="ARBA00022640"/>
    </source>
</evidence>
<comment type="similarity">
    <text evidence="12 13">Belongs to the TrpA family.</text>
</comment>
<evidence type="ECO:0000313" key="14">
    <source>
        <dbReference type="EMBL" id="QJH88233.1"/>
    </source>
</evidence>
<dbReference type="Gene3D" id="3.20.20.70">
    <property type="entry name" value="Aldolase class I"/>
    <property type="match status" value="1"/>
</dbReference>
<dbReference type="CDD" id="cd04724">
    <property type="entry name" value="Tryptophan_synthase_alpha"/>
    <property type="match status" value="1"/>
</dbReference>
<evidence type="ECO:0000256" key="11">
    <source>
        <dbReference type="ARBA" id="ARBA00049047"/>
    </source>
</evidence>
<keyword evidence="7 14" id="KW-0934">Plastid</keyword>
<dbReference type="InterPro" id="IPR002028">
    <property type="entry name" value="Trp_synthase_suA"/>
</dbReference>
<dbReference type="InterPro" id="IPR013785">
    <property type="entry name" value="Aldolase_TIM"/>
</dbReference>
<evidence type="ECO:0000256" key="12">
    <source>
        <dbReference type="HAMAP-Rule" id="MF_00131"/>
    </source>
</evidence>
<keyword evidence="10 12" id="KW-0456">Lyase</keyword>
<keyword evidence="9 12" id="KW-0057">Aromatic amino acid biosynthesis</keyword>
<dbReference type="EMBL" id="MT117916">
    <property type="protein sequence ID" value="QJH88233.1"/>
    <property type="molecule type" value="Genomic_DNA"/>
</dbReference>
<comment type="function">
    <text evidence="1 12">The alpha subunit is responsible for the aldol cleavage of indoleglycerol phosphate to indole and glyceraldehyde 3-phosphate.</text>
</comment>
<keyword evidence="5 14" id="KW-0150">Chloroplast</keyword>
<comment type="subunit">
    <text evidence="4 12">Tetramer of two alpha and two beta chains.</text>
</comment>
<feature type="active site" description="Proton acceptor" evidence="12">
    <location>
        <position position="47"/>
    </location>
</feature>
<dbReference type="SUPFAM" id="SSF51366">
    <property type="entry name" value="Ribulose-phoshate binding barrel"/>
    <property type="match status" value="1"/>
</dbReference>
<comment type="pathway">
    <text evidence="3 12">Amino-acid biosynthesis; L-tryptophan biosynthesis; L-tryptophan from chorismate: step 5/5.</text>
</comment>
<evidence type="ECO:0000256" key="13">
    <source>
        <dbReference type="RuleBase" id="RU003662"/>
    </source>
</evidence>
<evidence type="ECO:0000256" key="3">
    <source>
        <dbReference type="ARBA" id="ARBA00004733"/>
    </source>
</evidence>
<gene>
    <name evidence="12 14" type="primary">trpA</name>
</gene>
<evidence type="ECO:0000256" key="10">
    <source>
        <dbReference type="ARBA" id="ARBA00023239"/>
    </source>
</evidence>
<name>A0A6M3WW86_PTELU</name>
<evidence type="ECO:0000256" key="6">
    <source>
        <dbReference type="ARBA" id="ARBA00022605"/>
    </source>
</evidence>
<evidence type="ECO:0000256" key="8">
    <source>
        <dbReference type="ARBA" id="ARBA00022822"/>
    </source>
</evidence>
<evidence type="ECO:0000256" key="1">
    <source>
        <dbReference type="ARBA" id="ARBA00003365"/>
    </source>
</evidence>
<reference evidence="14" key="1">
    <citation type="journal article" date="2020" name="J. Phycol.">
        <title>The Organelle Genomes in the Photosynthetic Red Algal Parasite Pterocladiophila hemisphaerica (Florideophyceae, Rhodophyta) Have Elevated Substitution Rates and Extreme Gene Loss in the Plastid Genome.</title>
        <authorList>
            <person name="Preuss M."/>
            <person name="Verbruggen H."/>
            <person name="Zuccarello G.C."/>
        </authorList>
    </citation>
    <scope>NUCLEOTIDE SEQUENCE</scope>
</reference>
<dbReference type="FunFam" id="3.20.20.70:FF:000037">
    <property type="entry name" value="Tryptophan synthase alpha chain"/>
    <property type="match status" value="1"/>
</dbReference>
<keyword evidence="8 12" id="KW-0822">Tryptophan biosynthesis</keyword>
<dbReference type="HAMAP" id="MF_00131">
    <property type="entry name" value="Trp_synth_alpha"/>
    <property type="match status" value="1"/>
</dbReference>
<dbReference type="EC" id="4.2.1.20" evidence="12"/>
<evidence type="ECO:0000256" key="5">
    <source>
        <dbReference type="ARBA" id="ARBA00022528"/>
    </source>
</evidence>
<comment type="catalytic activity">
    <reaction evidence="11 12">
        <text>(1S,2R)-1-C-(indol-3-yl)glycerol 3-phosphate + L-serine = D-glyceraldehyde 3-phosphate + L-tryptophan + H2O</text>
        <dbReference type="Rhea" id="RHEA:10532"/>
        <dbReference type="ChEBI" id="CHEBI:15377"/>
        <dbReference type="ChEBI" id="CHEBI:33384"/>
        <dbReference type="ChEBI" id="CHEBI:57912"/>
        <dbReference type="ChEBI" id="CHEBI:58866"/>
        <dbReference type="ChEBI" id="CHEBI:59776"/>
        <dbReference type="EC" id="4.2.1.20"/>
    </reaction>
</comment>
<dbReference type="GO" id="GO:0005829">
    <property type="term" value="C:cytosol"/>
    <property type="evidence" value="ECO:0007669"/>
    <property type="project" value="TreeGrafter"/>
</dbReference>
<feature type="active site" description="Proton acceptor" evidence="12">
    <location>
        <position position="58"/>
    </location>
</feature>
<dbReference type="PANTHER" id="PTHR43406">
    <property type="entry name" value="TRYPTOPHAN SYNTHASE, ALPHA CHAIN"/>
    <property type="match status" value="1"/>
</dbReference>
<evidence type="ECO:0000256" key="2">
    <source>
        <dbReference type="ARBA" id="ARBA00004229"/>
    </source>
</evidence>
<dbReference type="UniPathway" id="UPA00035">
    <property type="reaction ID" value="UER00044"/>
</dbReference>
<dbReference type="PROSITE" id="PS00167">
    <property type="entry name" value="TRP_SYNTHASE_ALPHA"/>
    <property type="match status" value="1"/>
</dbReference>
<dbReference type="Pfam" id="PF00290">
    <property type="entry name" value="Trp_syntA"/>
    <property type="match status" value="1"/>
</dbReference>
<proteinExistence type="inferred from homology"/>
<dbReference type="InterPro" id="IPR011060">
    <property type="entry name" value="RibuloseP-bd_barrel"/>
</dbReference>
<dbReference type="PANTHER" id="PTHR43406:SF1">
    <property type="entry name" value="TRYPTOPHAN SYNTHASE ALPHA CHAIN, CHLOROPLASTIC"/>
    <property type="match status" value="1"/>
</dbReference>
<dbReference type="GO" id="GO:0009507">
    <property type="term" value="C:chloroplast"/>
    <property type="evidence" value="ECO:0007669"/>
    <property type="project" value="UniProtKB-SubCell"/>
</dbReference>
<keyword evidence="6 12" id="KW-0028">Amino-acid biosynthesis</keyword>
<geneLocation type="chloroplast" evidence="14"/>
<sequence length="264" mass="28644">MNIISKTLQNKYSTCALIPFITAGYPTLQTTIEALYILDNKGADIIELGIPYSDALADGPIIQQASKVAIDQGVHIDEVLDVLSEVIPKITTPIVIFTYYNPILAEGVMPFISKISKCGVQGLVIPDLPLEEMDYIIQACSFFNIELILFIAPTSSNSRIESILSKSPGCIYLVSSNGVTGMGQKVDNQISKLANIIKKRTKKSIMLGFGIASPDQAYNVSKLNIDGVVVGSAFIKQMSNKSYSSILNDVGLFCQQLKLAINVK</sequence>
<evidence type="ECO:0000256" key="9">
    <source>
        <dbReference type="ARBA" id="ARBA00023141"/>
    </source>
</evidence>